<evidence type="ECO:0000256" key="1">
    <source>
        <dbReference type="SAM" id="MobiDB-lite"/>
    </source>
</evidence>
<keyword evidence="4" id="KW-1185">Reference proteome</keyword>
<dbReference type="PROSITE" id="PS50181">
    <property type="entry name" value="FBOX"/>
    <property type="match status" value="1"/>
</dbReference>
<reference evidence="3 4" key="2">
    <citation type="journal article" date="2010" name="Nucleic Acids Res.">
        <title>BeetleBase in 2010: revisions to provide comprehensive genomic information for Tribolium castaneum.</title>
        <authorList>
            <person name="Kim H.S."/>
            <person name="Murphy T."/>
            <person name="Xia J."/>
            <person name="Caragea D."/>
            <person name="Park Y."/>
            <person name="Beeman R.W."/>
            <person name="Lorenzen M.D."/>
            <person name="Butcher S."/>
            <person name="Manak J.R."/>
            <person name="Brown S.J."/>
        </authorList>
    </citation>
    <scope>GENOME REANNOTATION</scope>
    <source>
        <strain evidence="3 4">Georgia GA2</strain>
    </source>
</reference>
<dbReference type="KEGG" id="tca:103314233"/>
<sequence>MYQVLPFLIAASLPRLPVEMWSTIFRFLDPSSLLNVVRTDDLWREVCQGDPVLRRTVQEELIAERQKQQEEILNPALMFTVERKGPTKLYGTNGTKTVRYRAPTMIQPPPTEFSQCVQRKRKRRQNGGRPEEEERPCKMLRL</sequence>
<dbReference type="Pfam" id="PF12937">
    <property type="entry name" value="F-box-like"/>
    <property type="match status" value="1"/>
</dbReference>
<dbReference type="OrthoDB" id="6771723at2759"/>
<name>D6X2P3_TRICA</name>
<organism evidence="3 4">
    <name type="scientific">Tribolium castaneum</name>
    <name type="common">Red flour beetle</name>
    <dbReference type="NCBI Taxonomy" id="7070"/>
    <lineage>
        <taxon>Eukaryota</taxon>
        <taxon>Metazoa</taxon>
        <taxon>Ecdysozoa</taxon>
        <taxon>Arthropoda</taxon>
        <taxon>Hexapoda</taxon>
        <taxon>Insecta</taxon>
        <taxon>Pterygota</taxon>
        <taxon>Neoptera</taxon>
        <taxon>Endopterygota</taxon>
        <taxon>Coleoptera</taxon>
        <taxon>Polyphaga</taxon>
        <taxon>Cucujiformia</taxon>
        <taxon>Tenebrionidae</taxon>
        <taxon>Tenebrionidae incertae sedis</taxon>
        <taxon>Tribolium</taxon>
    </lineage>
</organism>
<dbReference type="InterPro" id="IPR001810">
    <property type="entry name" value="F-box_dom"/>
</dbReference>
<protein>
    <recommendedName>
        <fullName evidence="2">F-box domain-containing protein</fullName>
    </recommendedName>
</protein>
<dbReference type="PhylomeDB" id="D6X2P3"/>
<dbReference type="Proteomes" id="UP000007266">
    <property type="component" value="Linkage group 9"/>
</dbReference>
<dbReference type="AlphaFoldDB" id="D6X2P3"/>
<dbReference type="SUPFAM" id="SSF81383">
    <property type="entry name" value="F-box domain"/>
    <property type="match status" value="1"/>
</dbReference>
<dbReference type="HOGENOM" id="CLU_145027_0_0_1"/>
<feature type="domain" description="F-box" evidence="2">
    <location>
        <begin position="10"/>
        <end position="56"/>
    </location>
</feature>
<dbReference type="OMA" id="EERPCKM"/>
<evidence type="ECO:0000313" key="4">
    <source>
        <dbReference type="Proteomes" id="UP000007266"/>
    </source>
</evidence>
<dbReference type="Gene3D" id="1.20.1280.50">
    <property type="match status" value="1"/>
</dbReference>
<gene>
    <name evidence="3" type="primary">AUGUSTUS-3.0.2_11994</name>
    <name evidence="3" type="ORF">TcasGA2_TC011994</name>
</gene>
<evidence type="ECO:0000259" key="2">
    <source>
        <dbReference type="PROSITE" id="PS50181"/>
    </source>
</evidence>
<evidence type="ECO:0000313" key="3">
    <source>
        <dbReference type="EMBL" id="EFA09846.1"/>
    </source>
</evidence>
<dbReference type="InParanoid" id="D6X2P3"/>
<reference evidence="3 4" key="1">
    <citation type="journal article" date="2008" name="Nature">
        <title>The genome of the model beetle and pest Tribolium castaneum.</title>
        <authorList>
            <consortium name="Tribolium Genome Sequencing Consortium"/>
            <person name="Richards S."/>
            <person name="Gibbs R.A."/>
            <person name="Weinstock G.M."/>
            <person name="Brown S.J."/>
            <person name="Denell R."/>
            <person name="Beeman R.W."/>
            <person name="Gibbs R."/>
            <person name="Beeman R.W."/>
            <person name="Brown S.J."/>
            <person name="Bucher G."/>
            <person name="Friedrich M."/>
            <person name="Grimmelikhuijzen C.J."/>
            <person name="Klingler M."/>
            <person name="Lorenzen M."/>
            <person name="Richards S."/>
            <person name="Roth S."/>
            <person name="Schroder R."/>
            <person name="Tautz D."/>
            <person name="Zdobnov E.M."/>
            <person name="Muzny D."/>
            <person name="Gibbs R.A."/>
            <person name="Weinstock G.M."/>
            <person name="Attaway T."/>
            <person name="Bell S."/>
            <person name="Buhay C.J."/>
            <person name="Chandrabose M.N."/>
            <person name="Chavez D."/>
            <person name="Clerk-Blankenburg K.P."/>
            <person name="Cree A."/>
            <person name="Dao M."/>
            <person name="Davis C."/>
            <person name="Chacko J."/>
            <person name="Dinh H."/>
            <person name="Dugan-Rocha S."/>
            <person name="Fowler G."/>
            <person name="Garner T.T."/>
            <person name="Garnes J."/>
            <person name="Gnirke A."/>
            <person name="Hawes A."/>
            <person name="Hernandez J."/>
            <person name="Hines S."/>
            <person name="Holder M."/>
            <person name="Hume J."/>
            <person name="Jhangiani S.N."/>
            <person name="Joshi V."/>
            <person name="Khan Z.M."/>
            <person name="Jackson L."/>
            <person name="Kovar C."/>
            <person name="Kowis A."/>
            <person name="Lee S."/>
            <person name="Lewis L.R."/>
            <person name="Margolis J."/>
            <person name="Morgan M."/>
            <person name="Nazareth L.V."/>
            <person name="Nguyen N."/>
            <person name="Okwuonu G."/>
            <person name="Parker D."/>
            <person name="Richards S."/>
            <person name="Ruiz S.J."/>
            <person name="Santibanez J."/>
            <person name="Savard J."/>
            <person name="Scherer S.E."/>
            <person name="Schneider B."/>
            <person name="Sodergren E."/>
            <person name="Tautz D."/>
            <person name="Vattahil S."/>
            <person name="Villasana D."/>
            <person name="White C.S."/>
            <person name="Wright R."/>
            <person name="Park Y."/>
            <person name="Beeman R.W."/>
            <person name="Lord J."/>
            <person name="Oppert B."/>
            <person name="Lorenzen M."/>
            <person name="Brown S."/>
            <person name="Wang L."/>
            <person name="Savard J."/>
            <person name="Tautz D."/>
            <person name="Richards S."/>
            <person name="Weinstock G."/>
            <person name="Gibbs R.A."/>
            <person name="Liu Y."/>
            <person name="Worley K."/>
            <person name="Weinstock G."/>
            <person name="Elsik C.G."/>
            <person name="Reese J.T."/>
            <person name="Elhaik E."/>
            <person name="Landan G."/>
            <person name="Graur D."/>
            <person name="Arensburger P."/>
            <person name="Atkinson P."/>
            <person name="Beeman R.W."/>
            <person name="Beidler J."/>
            <person name="Brown S.J."/>
            <person name="Demuth J.P."/>
            <person name="Drury D.W."/>
            <person name="Du Y.Z."/>
            <person name="Fujiwara H."/>
            <person name="Lorenzen M."/>
            <person name="Maselli V."/>
            <person name="Osanai M."/>
            <person name="Park Y."/>
            <person name="Robertson H.M."/>
            <person name="Tu Z."/>
            <person name="Wang J.J."/>
            <person name="Wang S."/>
            <person name="Richards S."/>
            <person name="Song H."/>
            <person name="Zhang L."/>
            <person name="Sodergren E."/>
            <person name="Werner D."/>
            <person name="Stanke M."/>
            <person name="Morgenstern B."/>
            <person name="Solovyev V."/>
            <person name="Kosarev P."/>
            <person name="Brown G."/>
            <person name="Chen H.C."/>
            <person name="Ermolaeva O."/>
            <person name="Hlavina W."/>
            <person name="Kapustin Y."/>
            <person name="Kiryutin B."/>
            <person name="Kitts P."/>
            <person name="Maglott D."/>
            <person name="Pruitt K."/>
            <person name="Sapojnikov V."/>
            <person name="Souvorov A."/>
            <person name="Mackey A.J."/>
            <person name="Waterhouse R.M."/>
            <person name="Wyder S."/>
            <person name="Zdobnov E.M."/>
            <person name="Zdobnov E.M."/>
            <person name="Wyder S."/>
            <person name="Kriventseva E.V."/>
            <person name="Kadowaki T."/>
            <person name="Bork P."/>
            <person name="Aranda M."/>
            <person name="Bao R."/>
            <person name="Beermann A."/>
            <person name="Berns N."/>
            <person name="Bolognesi R."/>
            <person name="Bonneton F."/>
            <person name="Bopp D."/>
            <person name="Brown S.J."/>
            <person name="Bucher G."/>
            <person name="Butts T."/>
            <person name="Chaumot A."/>
            <person name="Denell R.E."/>
            <person name="Ferrier D.E."/>
            <person name="Friedrich M."/>
            <person name="Gordon C.M."/>
            <person name="Jindra M."/>
            <person name="Klingler M."/>
            <person name="Lan Q."/>
            <person name="Lattorff H.M."/>
            <person name="Laudet V."/>
            <person name="von Levetsow C."/>
            <person name="Liu Z."/>
            <person name="Lutz R."/>
            <person name="Lynch J.A."/>
            <person name="da Fonseca R.N."/>
            <person name="Posnien N."/>
            <person name="Reuter R."/>
            <person name="Roth S."/>
            <person name="Savard J."/>
            <person name="Schinko J.B."/>
            <person name="Schmitt C."/>
            <person name="Schoppmeier M."/>
            <person name="Schroder R."/>
            <person name="Shippy T.D."/>
            <person name="Simonnet F."/>
            <person name="Marques-Souza H."/>
            <person name="Tautz D."/>
            <person name="Tomoyasu Y."/>
            <person name="Trauner J."/>
            <person name="Van der Zee M."/>
            <person name="Vervoort M."/>
            <person name="Wittkopp N."/>
            <person name="Wimmer E.A."/>
            <person name="Yang X."/>
            <person name="Jones A.K."/>
            <person name="Sattelle D.B."/>
            <person name="Ebert P.R."/>
            <person name="Nelson D."/>
            <person name="Scott J.G."/>
            <person name="Beeman R.W."/>
            <person name="Muthukrishnan S."/>
            <person name="Kramer K.J."/>
            <person name="Arakane Y."/>
            <person name="Beeman R.W."/>
            <person name="Zhu Q."/>
            <person name="Hogenkamp D."/>
            <person name="Dixit R."/>
            <person name="Oppert B."/>
            <person name="Jiang H."/>
            <person name="Zou Z."/>
            <person name="Marshall J."/>
            <person name="Elpidina E."/>
            <person name="Vinokurov K."/>
            <person name="Oppert C."/>
            <person name="Zou Z."/>
            <person name="Evans J."/>
            <person name="Lu Z."/>
            <person name="Zhao P."/>
            <person name="Sumathipala N."/>
            <person name="Altincicek B."/>
            <person name="Vilcinskas A."/>
            <person name="Williams M."/>
            <person name="Hultmark D."/>
            <person name="Hetru C."/>
            <person name="Jiang H."/>
            <person name="Grimmelikhuijzen C.J."/>
            <person name="Hauser F."/>
            <person name="Cazzamali G."/>
            <person name="Williamson M."/>
            <person name="Park Y."/>
            <person name="Li B."/>
            <person name="Tanaka Y."/>
            <person name="Predel R."/>
            <person name="Neupert S."/>
            <person name="Schachtner J."/>
            <person name="Verleyen P."/>
            <person name="Raible F."/>
            <person name="Bork P."/>
            <person name="Friedrich M."/>
            <person name="Walden K.K."/>
            <person name="Robertson H.M."/>
            <person name="Angeli S."/>
            <person name="Foret S."/>
            <person name="Bucher G."/>
            <person name="Schuetz S."/>
            <person name="Maleszka R."/>
            <person name="Wimmer E.A."/>
            <person name="Beeman R.W."/>
            <person name="Lorenzen M."/>
            <person name="Tomoyasu Y."/>
            <person name="Miller S.C."/>
            <person name="Grossmann D."/>
            <person name="Bucher G."/>
        </authorList>
    </citation>
    <scope>NUCLEOTIDE SEQUENCE [LARGE SCALE GENOMIC DNA]</scope>
    <source>
        <strain evidence="3 4">Georgia GA2</strain>
    </source>
</reference>
<feature type="compositionally biased region" description="Basic and acidic residues" evidence="1">
    <location>
        <begin position="129"/>
        <end position="142"/>
    </location>
</feature>
<dbReference type="EMBL" id="KQ971372">
    <property type="protein sequence ID" value="EFA09846.1"/>
    <property type="molecule type" value="Genomic_DNA"/>
</dbReference>
<accession>D6X2P3</accession>
<proteinExistence type="predicted"/>
<dbReference type="InterPro" id="IPR036047">
    <property type="entry name" value="F-box-like_dom_sf"/>
</dbReference>
<feature type="region of interest" description="Disordered" evidence="1">
    <location>
        <begin position="88"/>
        <end position="142"/>
    </location>
</feature>